<gene>
    <name evidence="2" type="ORF">TJEJU_1855</name>
</gene>
<reference evidence="2 3" key="1">
    <citation type="submission" date="2017-07" db="EMBL/GenBank/DDBJ databases">
        <authorList>
            <person name="Sun Z.S."/>
            <person name="Albrecht U."/>
            <person name="Echele G."/>
            <person name="Lee C.C."/>
        </authorList>
    </citation>
    <scope>NUCLEOTIDE SEQUENCE [LARGE SCALE GENOMIC DNA]</scope>
    <source>
        <strain evidence="3">type strain: KCTC 22618</strain>
    </source>
</reference>
<feature type="transmembrane region" description="Helical" evidence="1">
    <location>
        <begin position="158"/>
        <end position="182"/>
    </location>
</feature>
<keyword evidence="1" id="KW-1133">Transmembrane helix</keyword>
<keyword evidence="3" id="KW-1185">Reference proteome</keyword>
<accession>A0A238U8Q1</accession>
<dbReference type="Proteomes" id="UP000215214">
    <property type="component" value="Chromosome TJEJU"/>
</dbReference>
<evidence type="ECO:0000313" key="3">
    <source>
        <dbReference type="Proteomes" id="UP000215214"/>
    </source>
</evidence>
<sequence length="202" mass="23925">MDVLEKYKEAWDNQPENENKVSKKEIYKMMKSKSSSIVKWIFIISILELLLPHLVYLFTDYENYNKIYVDLGIKKIHVFVSIFLYVVALFFIFKFYTNYKNISATSSTKDLMHQILKVRKTVKTYFLVNITLFVLYSVFVSITMLYDTLKTLSGSKVLITIIVFIILLSVSITIFWLIYQLLYGILLKKLNRNYKDLAKLEE</sequence>
<proteinExistence type="predicted"/>
<evidence type="ECO:0000313" key="2">
    <source>
        <dbReference type="EMBL" id="SNR15561.1"/>
    </source>
</evidence>
<protein>
    <submittedName>
        <fullName evidence="2">Uncharacterized protein</fullName>
    </submittedName>
</protein>
<name>A0A238U8Q1_9FLAO</name>
<dbReference type="KEGG" id="tje:TJEJU_1855"/>
<feature type="transmembrane region" description="Helical" evidence="1">
    <location>
        <begin position="125"/>
        <end position="146"/>
    </location>
</feature>
<organism evidence="2 3">
    <name type="scientific">Tenacibaculum jejuense</name>
    <dbReference type="NCBI Taxonomy" id="584609"/>
    <lineage>
        <taxon>Bacteria</taxon>
        <taxon>Pseudomonadati</taxon>
        <taxon>Bacteroidota</taxon>
        <taxon>Flavobacteriia</taxon>
        <taxon>Flavobacteriales</taxon>
        <taxon>Flavobacteriaceae</taxon>
        <taxon>Tenacibaculum</taxon>
    </lineage>
</organism>
<dbReference type="EMBL" id="LT899436">
    <property type="protein sequence ID" value="SNR15561.1"/>
    <property type="molecule type" value="Genomic_DNA"/>
</dbReference>
<keyword evidence="1" id="KW-0812">Transmembrane</keyword>
<dbReference type="RefSeq" id="WP_095071425.1">
    <property type="nucleotide sequence ID" value="NZ_LT899436.1"/>
</dbReference>
<evidence type="ECO:0000256" key="1">
    <source>
        <dbReference type="SAM" id="Phobius"/>
    </source>
</evidence>
<dbReference type="OrthoDB" id="709028at2"/>
<dbReference type="AlphaFoldDB" id="A0A238U8Q1"/>
<feature type="transmembrane region" description="Helical" evidence="1">
    <location>
        <begin position="37"/>
        <end position="56"/>
    </location>
</feature>
<keyword evidence="1" id="KW-0472">Membrane</keyword>
<feature type="transmembrane region" description="Helical" evidence="1">
    <location>
        <begin position="76"/>
        <end position="96"/>
    </location>
</feature>